<dbReference type="Proteomes" id="UP000011885">
    <property type="component" value="Unassembled WGS sequence"/>
</dbReference>
<gene>
    <name evidence="2" type="ORF">RSSM_00701</name>
</gene>
<protein>
    <submittedName>
        <fullName evidence="2">Uncharacterized protein</fullName>
    </submittedName>
</protein>
<dbReference type="EMBL" id="ANOH01000060">
    <property type="protein sequence ID" value="EMI57833.1"/>
    <property type="molecule type" value="Genomic_DNA"/>
</dbReference>
<evidence type="ECO:0000313" key="3">
    <source>
        <dbReference type="Proteomes" id="UP000011885"/>
    </source>
</evidence>
<evidence type="ECO:0000256" key="1">
    <source>
        <dbReference type="SAM" id="MobiDB-lite"/>
    </source>
</evidence>
<feature type="region of interest" description="Disordered" evidence="1">
    <location>
        <begin position="1"/>
        <end position="44"/>
    </location>
</feature>
<comment type="caution">
    <text evidence="2">The sequence shown here is derived from an EMBL/GenBank/DDBJ whole genome shotgun (WGS) entry which is preliminary data.</text>
</comment>
<organism evidence="2 3">
    <name type="scientific">Rhodopirellula sallentina SM41</name>
    <dbReference type="NCBI Taxonomy" id="1263870"/>
    <lineage>
        <taxon>Bacteria</taxon>
        <taxon>Pseudomonadati</taxon>
        <taxon>Planctomycetota</taxon>
        <taxon>Planctomycetia</taxon>
        <taxon>Pirellulales</taxon>
        <taxon>Pirellulaceae</taxon>
        <taxon>Rhodopirellula</taxon>
    </lineage>
</organism>
<reference evidence="2 3" key="1">
    <citation type="journal article" date="2013" name="Mar. Genomics">
        <title>Expression of sulfatases in Rhodopirellula baltica and the diversity of sulfatases in the genus Rhodopirellula.</title>
        <authorList>
            <person name="Wegner C.E."/>
            <person name="Richter-Heitmann T."/>
            <person name="Klindworth A."/>
            <person name="Klockow C."/>
            <person name="Richter M."/>
            <person name="Achstetter T."/>
            <person name="Glockner F.O."/>
            <person name="Harder J."/>
        </authorList>
    </citation>
    <scope>NUCLEOTIDE SEQUENCE [LARGE SCALE GENOMIC DNA]</scope>
    <source>
        <strain evidence="2 3">SM41</strain>
    </source>
</reference>
<name>M5UPA0_9BACT</name>
<accession>M5UPA0</accession>
<keyword evidence="3" id="KW-1185">Reference proteome</keyword>
<proteinExistence type="predicted"/>
<dbReference type="AlphaFoldDB" id="M5UPA0"/>
<evidence type="ECO:0000313" key="2">
    <source>
        <dbReference type="EMBL" id="EMI57833.1"/>
    </source>
</evidence>
<sequence length="44" mass="5138">MTEFTQAHIERERRNINHRPRPVKTGPITPPKTRNDNLCGLLTK</sequence>